<feature type="region of interest" description="Disordered" evidence="1">
    <location>
        <begin position="40"/>
        <end position="61"/>
    </location>
</feature>
<keyword evidence="2" id="KW-0812">Transmembrane</keyword>
<dbReference type="InterPro" id="IPR006311">
    <property type="entry name" value="TAT_signal"/>
</dbReference>
<organism evidence="3 4">
    <name type="scientific">Nocardioides gansuensis</name>
    <dbReference type="NCBI Taxonomy" id="2138300"/>
    <lineage>
        <taxon>Bacteria</taxon>
        <taxon>Bacillati</taxon>
        <taxon>Actinomycetota</taxon>
        <taxon>Actinomycetes</taxon>
        <taxon>Propionibacteriales</taxon>
        <taxon>Nocardioidaceae</taxon>
        <taxon>Nocardioides</taxon>
    </lineage>
</organism>
<comment type="caution">
    <text evidence="3">The sequence shown here is derived from an EMBL/GenBank/DDBJ whole genome shotgun (WGS) entry which is preliminary data.</text>
</comment>
<dbReference type="OrthoDB" id="3225323at2"/>
<evidence type="ECO:0000256" key="2">
    <source>
        <dbReference type="SAM" id="Phobius"/>
    </source>
</evidence>
<name>A0A2T8FGA9_9ACTN</name>
<accession>A0A2T8FGA9</accession>
<keyword evidence="4" id="KW-1185">Reference proteome</keyword>
<keyword evidence="2" id="KW-1133">Transmembrane helix</keyword>
<evidence type="ECO:0000256" key="1">
    <source>
        <dbReference type="SAM" id="MobiDB-lite"/>
    </source>
</evidence>
<dbReference type="PANTHER" id="PTHR35340:SF6">
    <property type="entry name" value="ASST-DOMAIN-CONTAINING PROTEIN"/>
    <property type="match status" value="1"/>
</dbReference>
<proteinExistence type="predicted"/>
<dbReference type="SUPFAM" id="SSF50998">
    <property type="entry name" value="Quinoprotein alcohol dehydrogenase-like"/>
    <property type="match status" value="1"/>
</dbReference>
<reference evidence="3 4" key="1">
    <citation type="submission" date="2018-04" db="EMBL/GenBank/DDBJ databases">
        <title>Genome of Nocardioides gansuensis WSJ-1.</title>
        <authorList>
            <person name="Wu S."/>
            <person name="Wang G."/>
        </authorList>
    </citation>
    <scope>NUCLEOTIDE SEQUENCE [LARGE SCALE GENOMIC DNA]</scope>
    <source>
        <strain evidence="3 4">WSJ-1</strain>
    </source>
</reference>
<sequence length="505" mass="54291">MNDSASPSLGTTRRDILIGGAGALLGAAAVGGGWAVVSSRTGDAQEPAEGEAEPPASPAPPAVRRFVSTQLTAVEVTAWRAEGAALSAGLLFTTPRSPVFRGVVYDNAGEPVWIEPDGNACTELRVQTYRGRPVLTYWTGQVLEGVGYGKGVILDERYLPVAEVRCGNGQIADLHEFQLTERGTALLLAYPVLPADLTDIGGPAEGWVYGAQVQEIDVATGEVLFDWDGLEHIGIAETIRERDVEGGEGESQARPFDPIHLNSVAEDGDALLLSARHTSALYRVDRRTGEILWRFGGKESDIEVPEGGEFGWQHDARRHADGTVTLYDNHEPAEETDAVSAALKFEIDEEARTAALVHALRYDDHYGYAMGNAQYLEDGHVVVGWGMDPVLTEFDESGVAVFELQGLGLGSYRSFRHPWRGRPATPPDLAIGPDGQAYVSWNGATEVARWRVLTGAKPGRLREEATVERTGFETAVPLASAPAYVLAEALDGEGRVLGRSRVLQV</sequence>
<dbReference type="InterPro" id="IPR011047">
    <property type="entry name" value="Quinoprotein_ADH-like_sf"/>
</dbReference>
<dbReference type="InterPro" id="IPR053143">
    <property type="entry name" value="Arylsulfate_ST"/>
</dbReference>
<feature type="transmembrane region" description="Helical" evidence="2">
    <location>
        <begin position="16"/>
        <end position="37"/>
    </location>
</feature>
<keyword evidence="2" id="KW-0472">Membrane</keyword>
<dbReference type="Pfam" id="PF14269">
    <property type="entry name" value="Arylsulfotran_2"/>
    <property type="match status" value="1"/>
</dbReference>
<evidence type="ECO:0000313" key="4">
    <source>
        <dbReference type="Proteomes" id="UP000246018"/>
    </source>
</evidence>
<dbReference type="Proteomes" id="UP000246018">
    <property type="component" value="Unassembled WGS sequence"/>
</dbReference>
<dbReference type="RefSeq" id="WP_116570855.1">
    <property type="nucleotide sequence ID" value="NZ_QDGZ01000001.1"/>
</dbReference>
<dbReference type="PROSITE" id="PS51318">
    <property type="entry name" value="TAT"/>
    <property type="match status" value="1"/>
</dbReference>
<dbReference type="AlphaFoldDB" id="A0A2T8FGA9"/>
<dbReference type="PANTHER" id="PTHR35340">
    <property type="entry name" value="PQQ ENZYME REPEAT PROTEIN-RELATED"/>
    <property type="match status" value="1"/>
</dbReference>
<gene>
    <name evidence="3" type="ORF">DDE18_03775</name>
</gene>
<protein>
    <submittedName>
        <fullName evidence="3">ArsR family transcriptional regulator</fullName>
    </submittedName>
</protein>
<dbReference type="EMBL" id="QDGZ01000001">
    <property type="protein sequence ID" value="PVG84727.1"/>
    <property type="molecule type" value="Genomic_DNA"/>
</dbReference>
<evidence type="ECO:0000313" key="3">
    <source>
        <dbReference type="EMBL" id="PVG84727.1"/>
    </source>
</evidence>
<dbReference type="InterPro" id="IPR039535">
    <property type="entry name" value="ASST-like"/>
</dbReference>